<dbReference type="InterPro" id="IPR007588">
    <property type="entry name" value="Znf_FLYWCH"/>
</dbReference>
<feature type="domain" description="FLYWCH-type" evidence="4">
    <location>
        <begin position="3"/>
        <end position="48"/>
    </location>
</feature>
<dbReference type="PANTHER" id="PTHR47160:SF5">
    <property type="entry name" value="MULE TRANSPOSASE DOMAIN-CONTAINING PROTEIN"/>
    <property type="match status" value="1"/>
</dbReference>
<dbReference type="Pfam" id="PF10551">
    <property type="entry name" value="MULE"/>
    <property type="match status" value="1"/>
</dbReference>
<evidence type="ECO:0000259" key="5">
    <source>
        <dbReference type="Pfam" id="PF10551"/>
    </source>
</evidence>
<comment type="caution">
    <text evidence="6">The sequence shown here is derived from an EMBL/GenBank/DDBJ whole genome shotgun (WGS) entry which is preliminary data.</text>
</comment>
<evidence type="ECO:0008006" key="8">
    <source>
        <dbReference type="Google" id="ProtNLM"/>
    </source>
</evidence>
<dbReference type="PANTHER" id="PTHR47160">
    <property type="entry name" value="PUTATIVE-RELATED"/>
    <property type="match status" value="1"/>
</dbReference>
<dbReference type="EMBL" id="ANJA01004485">
    <property type="protein sequence ID" value="ETO59019.1"/>
    <property type="molecule type" value="Genomic_DNA"/>
</dbReference>
<dbReference type="AlphaFoldDB" id="A0A080YXA8"/>
<dbReference type="InterPro" id="IPR018289">
    <property type="entry name" value="MULE_transposase_dom"/>
</dbReference>
<evidence type="ECO:0000256" key="2">
    <source>
        <dbReference type="ARBA" id="ARBA00022771"/>
    </source>
</evidence>
<keyword evidence="1" id="KW-0479">Metal-binding</keyword>
<evidence type="ECO:0000256" key="1">
    <source>
        <dbReference type="ARBA" id="ARBA00022723"/>
    </source>
</evidence>
<organism evidence="6 7">
    <name type="scientific">Phytophthora nicotianae P1976</name>
    <dbReference type="NCBI Taxonomy" id="1317066"/>
    <lineage>
        <taxon>Eukaryota</taxon>
        <taxon>Sar</taxon>
        <taxon>Stramenopiles</taxon>
        <taxon>Oomycota</taxon>
        <taxon>Peronosporomycetes</taxon>
        <taxon>Peronosporales</taxon>
        <taxon>Peronosporaceae</taxon>
        <taxon>Phytophthora</taxon>
    </lineage>
</organism>
<sequence>MQHGDHYYYYKDSYKTTYYYACRKSRTTKCKARLICHDDGTVHIKGDHICVTGDDVIARDVQEEMRQLLERRSLVDLRVLPGRVWRDVKDEMIREYGERSGLRFLPKQEAIGVIRRCRDAATGGDAFRAIETEQVRHISDDDEREFLQMNLAYPMEGKFRRIVGFGHPDLIRLMTYPGITLFVDATFSVTPKPFTQTIIVMIHDRAHDLYVPCFYILVDTKDHWTYWNVFQWIKIQTDMACIPSVVMFDFEQALHLGIRDQFESAHIVGCLFHWKQAIRRKMISLGIARVEVAAAMEPGLLDLLTVLPVKVLRKKGIPFVTKKLYRLIGVPTEADRKEKWQAFWDYFVKTWCDTYNISCWNISGMMKENVEIVNRTNNPLEAYNRRRADTFGAPHPSVLNFVEVLKQEAKTYLDQLADVRHRRQRPPQHATP</sequence>
<evidence type="ECO:0000313" key="6">
    <source>
        <dbReference type="EMBL" id="ETO59019.1"/>
    </source>
</evidence>
<evidence type="ECO:0000256" key="3">
    <source>
        <dbReference type="ARBA" id="ARBA00022833"/>
    </source>
</evidence>
<feature type="domain" description="MULE transposase" evidence="5">
    <location>
        <begin position="181"/>
        <end position="275"/>
    </location>
</feature>
<name>A0A080YXA8_PHYNI</name>
<dbReference type="Pfam" id="PF04500">
    <property type="entry name" value="FLYWCH"/>
    <property type="match status" value="1"/>
</dbReference>
<reference evidence="6 7" key="1">
    <citation type="submission" date="2013-11" db="EMBL/GenBank/DDBJ databases">
        <title>The Genome Sequence of Phytophthora parasitica P1976.</title>
        <authorList>
            <consortium name="The Broad Institute Genomics Platform"/>
            <person name="Russ C."/>
            <person name="Tyler B."/>
            <person name="Panabieres F."/>
            <person name="Shan W."/>
            <person name="Tripathy S."/>
            <person name="Grunwald N."/>
            <person name="Machado M."/>
            <person name="Johnson C.S."/>
            <person name="Walker B."/>
            <person name="Young S."/>
            <person name="Zeng Q."/>
            <person name="Gargeya S."/>
            <person name="Fitzgerald M."/>
            <person name="Haas B."/>
            <person name="Abouelleil A."/>
            <person name="Allen A.W."/>
            <person name="Alvarado L."/>
            <person name="Arachchi H.M."/>
            <person name="Berlin A.M."/>
            <person name="Chapman S.B."/>
            <person name="Gainer-Dewar J."/>
            <person name="Goldberg J."/>
            <person name="Griggs A."/>
            <person name="Gujja S."/>
            <person name="Hansen M."/>
            <person name="Howarth C."/>
            <person name="Imamovic A."/>
            <person name="Ireland A."/>
            <person name="Larimer J."/>
            <person name="McCowan C."/>
            <person name="Murphy C."/>
            <person name="Pearson M."/>
            <person name="Poon T.W."/>
            <person name="Priest M."/>
            <person name="Roberts A."/>
            <person name="Saif S."/>
            <person name="Shea T."/>
            <person name="Sisk P."/>
            <person name="Sykes S."/>
            <person name="Wortman J."/>
            <person name="Nusbaum C."/>
            <person name="Birren B."/>
        </authorList>
    </citation>
    <scope>NUCLEOTIDE SEQUENCE [LARGE SCALE GENOMIC DNA]</scope>
    <source>
        <strain evidence="6 7">P1976</strain>
    </source>
</reference>
<accession>A0A080YXA8</accession>
<evidence type="ECO:0000313" key="7">
    <source>
        <dbReference type="Proteomes" id="UP000028582"/>
    </source>
</evidence>
<protein>
    <recommendedName>
        <fullName evidence="8">FLYWCH-type domain-containing protein</fullName>
    </recommendedName>
</protein>
<evidence type="ECO:0000259" key="4">
    <source>
        <dbReference type="Pfam" id="PF04500"/>
    </source>
</evidence>
<dbReference type="GO" id="GO:0008270">
    <property type="term" value="F:zinc ion binding"/>
    <property type="evidence" value="ECO:0007669"/>
    <property type="project" value="UniProtKB-KW"/>
</dbReference>
<proteinExistence type="predicted"/>
<dbReference type="Proteomes" id="UP000028582">
    <property type="component" value="Unassembled WGS sequence"/>
</dbReference>
<keyword evidence="2" id="KW-0863">Zinc-finger</keyword>
<gene>
    <name evidence="6" type="ORF">F444_22603</name>
</gene>
<dbReference type="Gene3D" id="2.20.25.240">
    <property type="match status" value="1"/>
</dbReference>
<keyword evidence="3" id="KW-0862">Zinc</keyword>